<proteinExistence type="predicted"/>
<name>A0A9P6G9Q5_9PLEO</name>
<keyword evidence="3" id="KW-1185">Reference proteome</keyword>
<dbReference type="OrthoDB" id="410701at2759"/>
<feature type="compositionally biased region" description="Polar residues" evidence="1">
    <location>
        <begin position="66"/>
        <end position="78"/>
    </location>
</feature>
<reference evidence="2" key="1">
    <citation type="journal article" date="2020" name="Mol. Plant Microbe Interact.">
        <title>Genome Sequence of the Biocontrol Agent Coniothyrium minitans strain Conio (IMI 134523).</title>
        <authorList>
            <person name="Patel D."/>
            <person name="Shittu T.A."/>
            <person name="Baroncelli R."/>
            <person name="Muthumeenakshi S."/>
            <person name="Osborne T.H."/>
            <person name="Janganan T.K."/>
            <person name="Sreenivasaprasad S."/>
        </authorList>
    </citation>
    <scope>NUCLEOTIDE SEQUENCE</scope>
    <source>
        <strain evidence="2">Conio</strain>
    </source>
</reference>
<feature type="region of interest" description="Disordered" evidence="1">
    <location>
        <begin position="118"/>
        <end position="151"/>
    </location>
</feature>
<gene>
    <name evidence="2" type="ORF">PMIN01_10519</name>
</gene>
<protein>
    <submittedName>
        <fullName evidence="2">Uncharacterized protein</fullName>
    </submittedName>
</protein>
<dbReference type="Proteomes" id="UP000756921">
    <property type="component" value="Unassembled WGS sequence"/>
</dbReference>
<dbReference type="AlphaFoldDB" id="A0A9P6G9Q5"/>
<dbReference type="EMBL" id="WJXW01000012">
    <property type="protein sequence ID" value="KAF9731502.1"/>
    <property type="molecule type" value="Genomic_DNA"/>
</dbReference>
<feature type="region of interest" description="Disordered" evidence="1">
    <location>
        <begin position="27"/>
        <end position="92"/>
    </location>
</feature>
<sequence length="974" mass="109962">MPLTLSLAAPGSHGRFLRCTTRLHHVSQPQPYVPNSRANTQARPQCLATARHCSHASFPTHPRPQTGLNSSQLYTPPQDSEGRPRSHALVNGSPEYNIGDWASILSSNMVEGLAQAVEEEGENTTGDTAGSTPGPSRRTRKRQRSSQPAMVLDHIYDGSRSLYCSPVEWLGSLKHDHSYVNPAVRKHGGMFRSVHHSDNIRSPMDGPASLYTILARQLSGLTMPPRTETPFTRQEIALLQSKGYSKADVHSWCQFLLDPSSDHASAVFSHNHCRTPLFLLLLFLRRKRIRTLALGRVMRHLGVRLRAEPISWSSLTVLIIRLLRHARLVWPEAMPWITSLFCTEATRLYRQGKEAGSSSSTFQAALTRFCNSMLVLISLPTSERPMIVGSYQEKAQFVVLRFMASCEPALIVTRHGFQGAIRTQLAHPKTTKEKEWAMLKGPSWPPWKENRNAMDEDKGYMFGASRASRLLHRLFEAGYAGREWEKIAEVYAGWDTDLSPTVQTRNHMPSDINSHESENKARLWEARIRTTRTRREAWACFLAYEESGTGASSLVYQAMFEKLHCPEITVQQPGHGDAPSSELIASNAKNPLPGDMKEVLSDPTSPLHLVYLSEPVPSYMQLYERMWQKRLRPKKRLLAFLLETLPDFETCLHLLEATQSKFGGGVRKLLHGLPLSKRERALVPNFFMTSLIRCLCRFGRFDDAPPDETVKIVPHCHERRLKHDRTYLIEYAYHILMTLQLTYRPPWTAYMQKLLFGYGKQKSAVSQYTAMCSLFDRMTQRNVGPDDDQFKLLCTVVRYTARTVHHGRLSTELADRILPSAQSLVRTMFHNLVGANVDSSGVGRSGIEMDTLPPHAPGPDVLQAYVRALGFLRDYEGLYSFSTWLTTYHKEMTGRANAQHGGPQLLYSTLVALRAALEGELDRSQIHDGAPEEMAELVKAQVNGVKGWKWPSEKHVKAYVVGRLTEEDRRSVLS</sequence>
<evidence type="ECO:0000256" key="1">
    <source>
        <dbReference type="SAM" id="MobiDB-lite"/>
    </source>
</evidence>
<evidence type="ECO:0000313" key="3">
    <source>
        <dbReference type="Proteomes" id="UP000756921"/>
    </source>
</evidence>
<comment type="caution">
    <text evidence="2">The sequence shown here is derived from an EMBL/GenBank/DDBJ whole genome shotgun (WGS) entry which is preliminary data.</text>
</comment>
<accession>A0A9P6G9Q5</accession>
<evidence type="ECO:0000313" key="2">
    <source>
        <dbReference type="EMBL" id="KAF9731502.1"/>
    </source>
</evidence>
<organism evidence="2 3">
    <name type="scientific">Paraphaeosphaeria minitans</name>
    <dbReference type="NCBI Taxonomy" id="565426"/>
    <lineage>
        <taxon>Eukaryota</taxon>
        <taxon>Fungi</taxon>
        <taxon>Dikarya</taxon>
        <taxon>Ascomycota</taxon>
        <taxon>Pezizomycotina</taxon>
        <taxon>Dothideomycetes</taxon>
        <taxon>Pleosporomycetidae</taxon>
        <taxon>Pleosporales</taxon>
        <taxon>Massarineae</taxon>
        <taxon>Didymosphaeriaceae</taxon>
        <taxon>Paraphaeosphaeria</taxon>
    </lineage>
</organism>
<feature type="compositionally biased region" description="Polar residues" evidence="1">
    <location>
        <begin position="123"/>
        <end position="134"/>
    </location>
</feature>